<name>A0A399J695_9RHOB</name>
<organism evidence="4 5">
    <name type="scientific">Pseudooceanicola sediminis</name>
    <dbReference type="NCBI Taxonomy" id="2211117"/>
    <lineage>
        <taxon>Bacteria</taxon>
        <taxon>Pseudomonadati</taxon>
        <taxon>Pseudomonadota</taxon>
        <taxon>Alphaproteobacteria</taxon>
        <taxon>Rhodobacterales</taxon>
        <taxon>Paracoccaceae</taxon>
        <taxon>Pseudooceanicola</taxon>
    </lineage>
</organism>
<dbReference type="EMBL" id="QWJJ01000001">
    <property type="protein sequence ID" value="RII40710.1"/>
    <property type="molecule type" value="Genomic_DNA"/>
</dbReference>
<keyword evidence="2" id="KW-0472">Membrane</keyword>
<keyword evidence="5" id="KW-1185">Reference proteome</keyword>
<dbReference type="OrthoDB" id="7203955at2"/>
<comment type="caution">
    <text evidence="4">The sequence shown here is derived from an EMBL/GenBank/DDBJ whole genome shotgun (WGS) entry which is preliminary data.</text>
</comment>
<dbReference type="InterPro" id="IPR037873">
    <property type="entry name" value="BamE-like"/>
</dbReference>
<dbReference type="Proteomes" id="UP000265848">
    <property type="component" value="Unassembled WGS sequence"/>
</dbReference>
<dbReference type="AlphaFoldDB" id="A0A399J695"/>
<gene>
    <name evidence="4" type="ORF">DL237_01485</name>
</gene>
<accession>A0A399J695</accession>
<evidence type="ECO:0000313" key="4">
    <source>
        <dbReference type="EMBL" id="RII40710.1"/>
    </source>
</evidence>
<feature type="domain" description="Outer membrane protein assembly factor BamE" evidence="3">
    <location>
        <begin position="31"/>
        <end position="106"/>
    </location>
</feature>
<evidence type="ECO:0000259" key="3">
    <source>
        <dbReference type="Pfam" id="PF04355"/>
    </source>
</evidence>
<proteinExistence type="predicted"/>
<evidence type="ECO:0000256" key="2">
    <source>
        <dbReference type="ARBA" id="ARBA00023136"/>
    </source>
</evidence>
<protein>
    <submittedName>
        <fullName evidence="4">Outer membrane protein assembly factor BamE</fullName>
    </submittedName>
</protein>
<evidence type="ECO:0000256" key="1">
    <source>
        <dbReference type="ARBA" id="ARBA00022729"/>
    </source>
</evidence>
<dbReference type="Gene3D" id="3.30.1450.10">
    <property type="match status" value="1"/>
</dbReference>
<dbReference type="GO" id="GO:0019867">
    <property type="term" value="C:outer membrane"/>
    <property type="evidence" value="ECO:0007669"/>
    <property type="project" value="InterPro"/>
</dbReference>
<sequence length="153" mass="16490">MGRNKIRAGWLVSLVAIVGLSACSAQYRNHGYMPDEGQLSQITVGVDTRDTVEEVAGPPTTAGVLKDSSLYYVRSRVRHYAFLRPTVVSREVLAISFAPSGTVSNIETFGLDQGRVVPLTRRVTDSSTADKTFIRQLLGNLGTFDAASVLGAE</sequence>
<dbReference type="RefSeq" id="WP_119397232.1">
    <property type="nucleotide sequence ID" value="NZ_QWJJ01000001.1"/>
</dbReference>
<dbReference type="PROSITE" id="PS51257">
    <property type="entry name" value="PROKAR_LIPOPROTEIN"/>
    <property type="match status" value="1"/>
</dbReference>
<evidence type="ECO:0000313" key="5">
    <source>
        <dbReference type="Proteomes" id="UP000265848"/>
    </source>
</evidence>
<dbReference type="InterPro" id="IPR007450">
    <property type="entry name" value="BamE_dom"/>
</dbReference>
<keyword evidence="1" id="KW-0732">Signal</keyword>
<dbReference type="Pfam" id="PF04355">
    <property type="entry name" value="BamE"/>
    <property type="match status" value="1"/>
</dbReference>
<reference evidence="4 5" key="1">
    <citation type="submission" date="2018-08" db="EMBL/GenBank/DDBJ databases">
        <title>Pseudooceanicola sediminis CY03 in the family Rhodobacteracea.</title>
        <authorList>
            <person name="Zhang Y.-J."/>
        </authorList>
    </citation>
    <scope>NUCLEOTIDE SEQUENCE [LARGE SCALE GENOMIC DNA]</scope>
    <source>
        <strain evidence="4 5">CY03</strain>
    </source>
</reference>